<dbReference type="Gene3D" id="1.10.730.10">
    <property type="entry name" value="Isoleucyl-tRNA Synthetase, Domain 1"/>
    <property type="match status" value="1"/>
</dbReference>
<dbReference type="GO" id="GO:0005739">
    <property type="term" value="C:mitochondrion"/>
    <property type="evidence" value="ECO:0007669"/>
    <property type="project" value="TreeGrafter"/>
</dbReference>
<protein>
    <recommendedName>
        <fullName evidence="2">arginine--tRNA ligase</fullName>
        <ecNumber evidence="2">6.1.1.19</ecNumber>
    </recommendedName>
    <alternativeName>
        <fullName evidence="8">Arginyl-tRNA synthetase</fullName>
    </alternativeName>
</protein>
<dbReference type="GO" id="GO:0032543">
    <property type="term" value="P:mitochondrial translation"/>
    <property type="evidence" value="ECO:0007669"/>
    <property type="project" value="TreeGrafter"/>
</dbReference>
<proteinExistence type="inferred from homology"/>
<dbReference type="FunFam" id="1.10.730.10:FF:000006">
    <property type="entry name" value="Arginyl-tRNA synthetase 2, mitochondrial"/>
    <property type="match status" value="1"/>
</dbReference>
<evidence type="ECO:0000256" key="6">
    <source>
        <dbReference type="ARBA" id="ARBA00022917"/>
    </source>
</evidence>
<evidence type="ECO:0000313" key="12">
    <source>
        <dbReference type="EMBL" id="POR33523.1"/>
    </source>
</evidence>
<dbReference type="EC" id="6.1.1.19" evidence="2"/>
<dbReference type="Pfam" id="PF05746">
    <property type="entry name" value="DALR_1"/>
    <property type="match status" value="1"/>
</dbReference>
<dbReference type="AlphaFoldDB" id="A0A2S4KTK3"/>
<dbReference type="STRING" id="94208.A0A2S4KTK3"/>
<dbReference type="Pfam" id="PF00750">
    <property type="entry name" value="tRNA-synt_1d"/>
    <property type="match status" value="1"/>
</dbReference>
<name>A0A2S4KTK3_9HYPO</name>
<dbReference type="PANTHER" id="PTHR11956:SF11">
    <property type="entry name" value="ARGININE--TRNA LIGASE, MITOCHONDRIAL-RELATED"/>
    <property type="match status" value="1"/>
</dbReference>
<comment type="similarity">
    <text evidence="1 10">Belongs to the class-I aminoacyl-tRNA synthetase family.</text>
</comment>
<dbReference type="Proteomes" id="UP000237481">
    <property type="component" value="Unassembled WGS sequence"/>
</dbReference>
<dbReference type="SUPFAM" id="SSF52374">
    <property type="entry name" value="Nucleotidylyl transferase"/>
    <property type="match status" value="1"/>
</dbReference>
<evidence type="ECO:0000259" key="11">
    <source>
        <dbReference type="SMART" id="SM00836"/>
    </source>
</evidence>
<dbReference type="GO" id="GO:0005524">
    <property type="term" value="F:ATP binding"/>
    <property type="evidence" value="ECO:0007669"/>
    <property type="project" value="UniProtKB-KW"/>
</dbReference>
<comment type="caution">
    <text evidence="12">The sequence shown here is derived from an EMBL/GenBank/DDBJ whole genome shotgun (WGS) entry which is preliminary data.</text>
</comment>
<dbReference type="PANTHER" id="PTHR11956">
    <property type="entry name" value="ARGINYL-TRNA SYNTHETASE"/>
    <property type="match status" value="1"/>
</dbReference>
<evidence type="ECO:0000256" key="3">
    <source>
        <dbReference type="ARBA" id="ARBA00022598"/>
    </source>
</evidence>
<evidence type="ECO:0000256" key="5">
    <source>
        <dbReference type="ARBA" id="ARBA00022840"/>
    </source>
</evidence>
<dbReference type="CDD" id="cd07956">
    <property type="entry name" value="Anticodon_Ia_Arg"/>
    <property type="match status" value="1"/>
</dbReference>
<dbReference type="GO" id="GO:0004814">
    <property type="term" value="F:arginine-tRNA ligase activity"/>
    <property type="evidence" value="ECO:0007669"/>
    <property type="project" value="UniProtKB-EC"/>
</dbReference>
<dbReference type="InterPro" id="IPR014729">
    <property type="entry name" value="Rossmann-like_a/b/a_fold"/>
</dbReference>
<keyword evidence="13" id="KW-1185">Reference proteome</keyword>
<dbReference type="InterPro" id="IPR036695">
    <property type="entry name" value="Arg-tRNA-synth_N_sf"/>
</dbReference>
<dbReference type="FunFam" id="3.40.50.620:FF:000058">
    <property type="entry name" value="Mitochondrial arginyl-tRNA synthetase"/>
    <property type="match status" value="1"/>
</dbReference>
<dbReference type="EMBL" id="PKSG01000680">
    <property type="protein sequence ID" value="POR33523.1"/>
    <property type="molecule type" value="Genomic_DNA"/>
</dbReference>
<feature type="domain" description="DALR anticodon binding" evidence="11">
    <location>
        <begin position="527"/>
        <end position="653"/>
    </location>
</feature>
<evidence type="ECO:0000256" key="10">
    <source>
        <dbReference type="RuleBase" id="RU363038"/>
    </source>
</evidence>
<comment type="catalytic activity">
    <reaction evidence="9">
        <text>tRNA(Arg) + L-arginine + ATP = L-arginyl-tRNA(Arg) + AMP + diphosphate</text>
        <dbReference type="Rhea" id="RHEA:20301"/>
        <dbReference type="Rhea" id="RHEA-COMP:9658"/>
        <dbReference type="Rhea" id="RHEA-COMP:9673"/>
        <dbReference type="ChEBI" id="CHEBI:30616"/>
        <dbReference type="ChEBI" id="CHEBI:32682"/>
        <dbReference type="ChEBI" id="CHEBI:33019"/>
        <dbReference type="ChEBI" id="CHEBI:78442"/>
        <dbReference type="ChEBI" id="CHEBI:78513"/>
        <dbReference type="ChEBI" id="CHEBI:456215"/>
        <dbReference type="EC" id="6.1.1.19"/>
    </reaction>
</comment>
<accession>A0A2S4KTK3</accession>
<reference evidence="12 13" key="1">
    <citation type="submission" date="2018-01" db="EMBL/GenBank/DDBJ databases">
        <title>Harnessing the power of phylogenomics to disentangle the directionality and signatures of interkingdom host jumping in the parasitic fungal genus Tolypocladium.</title>
        <authorList>
            <person name="Quandt C.A."/>
            <person name="Patterson W."/>
            <person name="Spatafora J.W."/>
        </authorList>
    </citation>
    <scope>NUCLEOTIDE SEQUENCE [LARGE SCALE GENOMIC DNA]</scope>
    <source>
        <strain evidence="12 13">NRBC 100945</strain>
    </source>
</reference>
<evidence type="ECO:0000256" key="9">
    <source>
        <dbReference type="ARBA" id="ARBA00049339"/>
    </source>
</evidence>
<evidence type="ECO:0000256" key="4">
    <source>
        <dbReference type="ARBA" id="ARBA00022741"/>
    </source>
</evidence>
<dbReference type="InterPro" id="IPR035684">
    <property type="entry name" value="ArgRS_core"/>
</dbReference>
<dbReference type="SUPFAM" id="SSF55190">
    <property type="entry name" value="Arginyl-tRNA synthetase (ArgRS), N-terminal 'additional' domain"/>
    <property type="match status" value="1"/>
</dbReference>
<dbReference type="InterPro" id="IPR001412">
    <property type="entry name" value="aa-tRNA-synth_I_CS"/>
</dbReference>
<dbReference type="GO" id="GO:0006420">
    <property type="term" value="P:arginyl-tRNA aminoacylation"/>
    <property type="evidence" value="ECO:0007669"/>
    <property type="project" value="InterPro"/>
</dbReference>
<dbReference type="InterPro" id="IPR001278">
    <property type="entry name" value="Arg-tRNA-ligase"/>
</dbReference>
<dbReference type="PRINTS" id="PR01038">
    <property type="entry name" value="TRNASYNTHARG"/>
</dbReference>
<keyword evidence="4 10" id="KW-0547">Nucleotide-binding</keyword>
<evidence type="ECO:0000256" key="1">
    <source>
        <dbReference type="ARBA" id="ARBA00005594"/>
    </source>
</evidence>
<gene>
    <name evidence="12" type="ORF">TPAR_06296</name>
</gene>
<evidence type="ECO:0000313" key="13">
    <source>
        <dbReference type="Proteomes" id="UP000237481"/>
    </source>
</evidence>
<evidence type="ECO:0000256" key="8">
    <source>
        <dbReference type="ARBA" id="ARBA00033033"/>
    </source>
</evidence>
<organism evidence="12 13">
    <name type="scientific">Tolypocladium paradoxum</name>
    <dbReference type="NCBI Taxonomy" id="94208"/>
    <lineage>
        <taxon>Eukaryota</taxon>
        <taxon>Fungi</taxon>
        <taxon>Dikarya</taxon>
        <taxon>Ascomycota</taxon>
        <taxon>Pezizomycotina</taxon>
        <taxon>Sordariomycetes</taxon>
        <taxon>Hypocreomycetidae</taxon>
        <taxon>Hypocreales</taxon>
        <taxon>Ophiocordycipitaceae</taxon>
        <taxon>Tolypocladium</taxon>
    </lineage>
</organism>
<dbReference type="InterPro" id="IPR008909">
    <property type="entry name" value="DALR_anticod-bd"/>
</dbReference>
<dbReference type="OrthoDB" id="4906473at2759"/>
<dbReference type="NCBIfam" id="TIGR00456">
    <property type="entry name" value="argS"/>
    <property type="match status" value="1"/>
</dbReference>
<keyword evidence="7 10" id="KW-0030">Aminoacyl-tRNA synthetase</keyword>
<sequence>MHIDTRSKMSTLTLDGLGALLQGFGTNPIPTAQGLPDACVLSRPVDIYRVYLADILTKLAGCEPALAYDAIQTSSTLANGDLTIPVPRLRLKGKKPADQCADFAANFPADHRLFQMPNAAGIHLPIFVTSHSLGRLILPYVFQRQNSYGKNPHVGLGDPSAGHPGRRRVIVEFSSPNIAKEFHAGHLRSTIIGAFISNLYESMGWDVIKVNYLGDWGKQFGLLAVGWQRFGSEEELAREPLKHLLDVYARINALFKPEQDESKKARDEGRDTSEIESRGLFAERNSYFRRMEDGDAEAVALWRRFRDISIERYISTYTRLNITFDEYSGESQVQSSTVETVERILKEKGVYEEHNGSWIIDFKKHNAKALDIAVVRGRTGTTTYLLRDVAAVLERENKYAFDKMIYVVSSEQDLYFQRVFKVLELMGRADLAARLQHVNFGKVIGMSSRLGNVKLLGDILDQTGEAMHEVMRRNATKYAQVPDPEAVADVVGISAVMVQDMSGKRVNNYPFDIARMTSFEGDTGPYLQYCHARLNSILRKAGLTRDDIAKHVEDHPTALETETDKRHCIDLLRLMAQYPDVTATALRNLEPSTILTYLFRLAHQLSSSYDVIQVTGTNEGRDVMLARAALYEGVRQVLENGMKLLGITPVERM</sequence>
<keyword evidence="5 10" id="KW-0067">ATP-binding</keyword>
<dbReference type="InterPro" id="IPR009080">
    <property type="entry name" value="tRNAsynth_Ia_anticodon-bd"/>
</dbReference>
<dbReference type="PROSITE" id="PS00178">
    <property type="entry name" value="AA_TRNA_LIGASE_I"/>
    <property type="match status" value="1"/>
</dbReference>
<dbReference type="SMART" id="SM00836">
    <property type="entry name" value="DALR_1"/>
    <property type="match status" value="1"/>
</dbReference>
<dbReference type="Gene3D" id="3.40.50.620">
    <property type="entry name" value="HUPs"/>
    <property type="match status" value="1"/>
</dbReference>
<dbReference type="SUPFAM" id="SSF47323">
    <property type="entry name" value="Anticodon-binding domain of a subclass of class I aminoacyl-tRNA synthetases"/>
    <property type="match status" value="1"/>
</dbReference>
<evidence type="ECO:0000256" key="7">
    <source>
        <dbReference type="ARBA" id="ARBA00023146"/>
    </source>
</evidence>
<evidence type="ECO:0000256" key="2">
    <source>
        <dbReference type="ARBA" id="ARBA00012837"/>
    </source>
</evidence>
<keyword evidence="3 10" id="KW-0436">Ligase</keyword>
<keyword evidence="6 10" id="KW-0648">Protein biosynthesis</keyword>
<dbReference type="Gene3D" id="3.30.1360.70">
    <property type="entry name" value="Arginyl tRNA synthetase N-terminal domain"/>
    <property type="match status" value="1"/>
</dbReference>